<dbReference type="EMBL" id="JABFTP020000165">
    <property type="protein sequence ID" value="KAL3284116.1"/>
    <property type="molecule type" value="Genomic_DNA"/>
</dbReference>
<accession>A0ABD2NZJ8</accession>
<comment type="caution">
    <text evidence="3">The sequence shown here is derived from an EMBL/GenBank/DDBJ whole genome shotgun (WGS) entry which is preliminary data.</text>
</comment>
<feature type="coiled-coil region" evidence="1">
    <location>
        <begin position="56"/>
        <end position="90"/>
    </location>
</feature>
<feature type="region of interest" description="Disordered" evidence="2">
    <location>
        <begin position="1"/>
        <end position="44"/>
    </location>
</feature>
<dbReference type="AlphaFoldDB" id="A0ABD2NZJ8"/>
<reference evidence="3 4" key="1">
    <citation type="journal article" date="2021" name="BMC Biol.">
        <title>Horizontally acquired antibacterial genes associated with adaptive radiation of ladybird beetles.</title>
        <authorList>
            <person name="Li H.S."/>
            <person name="Tang X.F."/>
            <person name="Huang Y.H."/>
            <person name="Xu Z.Y."/>
            <person name="Chen M.L."/>
            <person name="Du X.Y."/>
            <person name="Qiu B.Y."/>
            <person name="Chen P.T."/>
            <person name="Zhang W."/>
            <person name="Slipinski A."/>
            <person name="Escalona H.E."/>
            <person name="Waterhouse R.M."/>
            <person name="Zwick A."/>
            <person name="Pang H."/>
        </authorList>
    </citation>
    <scope>NUCLEOTIDE SEQUENCE [LARGE SCALE GENOMIC DNA]</scope>
    <source>
        <strain evidence="3">SYSU2018</strain>
    </source>
</reference>
<feature type="compositionally biased region" description="Basic residues" evidence="2">
    <location>
        <begin position="1"/>
        <end position="12"/>
    </location>
</feature>
<evidence type="ECO:0000313" key="4">
    <source>
        <dbReference type="Proteomes" id="UP001516400"/>
    </source>
</evidence>
<keyword evidence="4" id="KW-1185">Reference proteome</keyword>
<organism evidence="3 4">
    <name type="scientific">Cryptolaemus montrouzieri</name>
    <dbReference type="NCBI Taxonomy" id="559131"/>
    <lineage>
        <taxon>Eukaryota</taxon>
        <taxon>Metazoa</taxon>
        <taxon>Ecdysozoa</taxon>
        <taxon>Arthropoda</taxon>
        <taxon>Hexapoda</taxon>
        <taxon>Insecta</taxon>
        <taxon>Pterygota</taxon>
        <taxon>Neoptera</taxon>
        <taxon>Endopterygota</taxon>
        <taxon>Coleoptera</taxon>
        <taxon>Polyphaga</taxon>
        <taxon>Cucujiformia</taxon>
        <taxon>Coccinelloidea</taxon>
        <taxon>Coccinellidae</taxon>
        <taxon>Scymninae</taxon>
        <taxon>Scymnini</taxon>
        <taxon>Cryptolaemus</taxon>
    </lineage>
</organism>
<proteinExistence type="predicted"/>
<evidence type="ECO:0000256" key="1">
    <source>
        <dbReference type="SAM" id="Coils"/>
    </source>
</evidence>
<evidence type="ECO:0000313" key="3">
    <source>
        <dbReference type="EMBL" id="KAL3284116.1"/>
    </source>
</evidence>
<keyword evidence="1" id="KW-0175">Coiled coil</keyword>
<sequence length="269" mass="32390">MECEGRRRRKLRNQPAGAVNQPGLVEPLTPTHQPLSRISSGRKRVRQDTSKLVKTLKKCQMEEDRYRSEYEKYKERYERLKLKTDKKETSPRTRINRMIGKMRISKVIREQLLFSEVMQAQVKYNYRSLRSSTSKEQLRRNMNGDIVRKYKFAETVNLYSGKRRKIKDFRRTRVSRMKKIMEEFFELDDVSRLGAGKRKICTLKKMKNQKRYLCDTLRNSYIKFCKMNTALISYASFCKMRPFWVVIPKVPVHRNMFMYNTRKYVFVGE</sequence>
<gene>
    <name evidence="3" type="ORF">HHI36_018284</name>
</gene>
<dbReference type="Proteomes" id="UP001516400">
    <property type="component" value="Unassembled WGS sequence"/>
</dbReference>
<name>A0ABD2NZJ8_9CUCU</name>
<feature type="compositionally biased region" description="Polar residues" evidence="2">
    <location>
        <begin position="30"/>
        <end position="39"/>
    </location>
</feature>
<protein>
    <submittedName>
        <fullName evidence="3">Uncharacterized protein</fullName>
    </submittedName>
</protein>
<evidence type="ECO:0000256" key="2">
    <source>
        <dbReference type="SAM" id="MobiDB-lite"/>
    </source>
</evidence>